<dbReference type="PANTHER" id="PTHR11228">
    <property type="entry name" value="RADICAL SAM DOMAIN PROTEIN"/>
    <property type="match status" value="1"/>
</dbReference>
<dbReference type="CDD" id="cd21109">
    <property type="entry name" value="SPASM"/>
    <property type="match status" value="1"/>
</dbReference>
<gene>
    <name evidence="6" type="ORF">AQ490_11335</name>
</gene>
<evidence type="ECO:0000256" key="4">
    <source>
        <dbReference type="ARBA" id="ARBA00023014"/>
    </source>
</evidence>
<dbReference type="SFLD" id="SFLDG01067">
    <property type="entry name" value="SPASM/twitch_domain_containing"/>
    <property type="match status" value="1"/>
</dbReference>
<keyword evidence="7" id="KW-1185">Reference proteome</keyword>
<dbReference type="GO" id="GO:0051536">
    <property type="term" value="F:iron-sulfur cluster binding"/>
    <property type="evidence" value="ECO:0007669"/>
    <property type="project" value="UniProtKB-KW"/>
</dbReference>
<dbReference type="InterPro" id="IPR007197">
    <property type="entry name" value="rSAM"/>
</dbReference>
<dbReference type="RefSeq" id="WP_018386569.1">
    <property type="nucleotide sequence ID" value="NZ_LLZU01000039.1"/>
</dbReference>
<dbReference type="OrthoDB" id="9782387at2"/>
<keyword evidence="2" id="KW-0479">Metal-binding</keyword>
<reference evidence="6 7" key="1">
    <citation type="submission" date="2015-10" db="EMBL/GenBank/DDBJ databases">
        <title>Draft genome sequence of pyrrolomycin-producing Streptomyces vitaminophilus.</title>
        <authorList>
            <person name="Graham D.E."/>
            <person name="Mahan K.M."/>
            <person name="Klingeman D.M."/>
            <person name="Hettich R.L."/>
            <person name="Parry R.J."/>
        </authorList>
    </citation>
    <scope>NUCLEOTIDE SEQUENCE [LARGE SCALE GENOMIC DNA]</scope>
    <source>
        <strain evidence="6 7">ATCC 31673</strain>
    </source>
</reference>
<dbReference type="eggNOG" id="COG0535">
    <property type="taxonomic scope" value="Bacteria"/>
</dbReference>
<dbReference type="Proteomes" id="UP000050867">
    <property type="component" value="Unassembled WGS sequence"/>
</dbReference>
<dbReference type="Pfam" id="PF13186">
    <property type="entry name" value="SPASM"/>
    <property type="match status" value="1"/>
</dbReference>
<protein>
    <recommendedName>
        <fullName evidence="5">Radical SAM core domain-containing protein</fullName>
    </recommendedName>
</protein>
<dbReference type="PROSITE" id="PS51918">
    <property type="entry name" value="RADICAL_SAM"/>
    <property type="match status" value="1"/>
</dbReference>
<evidence type="ECO:0000313" key="6">
    <source>
        <dbReference type="EMBL" id="KRV46484.1"/>
    </source>
</evidence>
<keyword evidence="1" id="KW-0949">S-adenosyl-L-methionine</keyword>
<feature type="domain" description="Radical SAM core" evidence="5">
    <location>
        <begin position="13"/>
        <end position="228"/>
    </location>
</feature>
<evidence type="ECO:0000256" key="1">
    <source>
        <dbReference type="ARBA" id="ARBA00022691"/>
    </source>
</evidence>
<proteinExistence type="predicted"/>
<dbReference type="CDD" id="cd01335">
    <property type="entry name" value="Radical_SAM"/>
    <property type="match status" value="1"/>
</dbReference>
<dbReference type="InterPro" id="IPR013785">
    <property type="entry name" value="Aldolase_TIM"/>
</dbReference>
<organism evidence="6 7">
    <name type="scientific">Wenjunlia vitaminophila</name>
    <name type="common">Streptomyces vitaminophilus</name>
    <dbReference type="NCBI Taxonomy" id="76728"/>
    <lineage>
        <taxon>Bacteria</taxon>
        <taxon>Bacillati</taxon>
        <taxon>Actinomycetota</taxon>
        <taxon>Actinomycetes</taxon>
        <taxon>Kitasatosporales</taxon>
        <taxon>Streptomycetaceae</taxon>
        <taxon>Wenjunlia</taxon>
    </lineage>
</organism>
<dbReference type="STRING" id="76728.AQ490_11335"/>
<dbReference type="SUPFAM" id="SSF102114">
    <property type="entry name" value="Radical SAM enzymes"/>
    <property type="match status" value="1"/>
</dbReference>
<dbReference type="EMBL" id="LLZU01000039">
    <property type="protein sequence ID" value="KRV46484.1"/>
    <property type="molecule type" value="Genomic_DNA"/>
</dbReference>
<comment type="caution">
    <text evidence="6">The sequence shown here is derived from an EMBL/GenBank/DDBJ whole genome shotgun (WGS) entry which is preliminary data.</text>
</comment>
<dbReference type="SFLD" id="SFLDS00029">
    <property type="entry name" value="Radical_SAM"/>
    <property type="match status" value="1"/>
</dbReference>
<evidence type="ECO:0000256" key="3">
    <source>
        <dbReference type="ARBA" id="ARBA00023004"/>
    </source>
</evidence>
<evidence type="ECO:0000259" key="5">
    <source>
        <dbReference type="PROSITE" id="PS51918"/>
    </source>
</evidence>
<keyword evidence="3" id="KW-0408">Iron</keyword>
<dbReference type="InterPro" id="IPR058240">
    <property type="entry name" value="rSAM_sf"/>
</dbReference>
<evidence type="ECO:0000256" key="2">
    <source>
        <dbReference type="ARBA" id="ARBA00022723"/>
    </source>
</evidence>
<dbReference type="Pfam" id="PF04055">
    <property type="entry name" value="Radical_SAM"/>
    <property type="match status" value="1"/>
</dbReference>
<sequence>MPNQTPVQRDAPLTRMARLFLWINSGCNSRCRMCDIWREKPGTNLSVAQIRRWAPRWRELSLGKVIICGEPLMHPDVWEIASVIREQGIRVEVLSNGLLLERHAHAVAAHCDAFRVSLDGPREVHDDVRNVPHAFDRLRAGLELLDRVRPDLAVEGRCAVHRHNFRHLGETVDAAHELGLRGISFSATDLHNEEAFRRFGAIDEAYVEALAIRGEDLDELAVQLAALRRDHAEDFASGYISDTPQDLDRLLTHYYRAVNGRAEFPPVRCNAPWTSAILEYDGTVRPCFPMPAYGTVHGHGGLAEAVNSPEALAFRRELDVLADTTCRFCVCPTVSDVGD</sequence>
<dbReference type="InterPro" id="IPR050377">
    <property type="entry name" value="Radical_SAM_PqqE_MftC-like"/>
</dbReference>
<dbReference type="GO" id="GO:0046872">
    <property type="term" value="F:metal ion binding"/>
    <property type="evidence" value="ECO:0007669"/>
    <property type="project" value="UniProtKB-KW"/>
</dbReference>
<dbReference type="GO" id="GO:0003824">
    <property type="term" value="F:catalytic activity"/>
    <property type="evidence" value="ECO:0007669"/>
    <property type="project" value="InterPro"/>
</dbReference>
<accession>A0A0T6LKJ6</accession>
<name>A0A0T6LKJ6_WENVI</name>
<dbReference type="Gene3D" id="3.20.20.70">
    <property type="entry name" value="Aldolase class I"/>
    <property type="match status" value="1"/>
</dbReference>
<dbReference type="AlphaFoldDB" id="A0A0T6LKJ6"/>
<evidence type="ECO:0000313" key="7">
    <source>
        <dbReference type="Proteomes" id="UP000050867"/>
    </source>
</evidence>
<dbReference type="PANTHER" id="PTHR11228:SF7">
    <property type="entry name" value="PQQA PEPTIDE CYCLASE"/>
    <property type="match status" value="1"/>
</dbReference>
<keyword evidence="4" id="KW-0411">Iron-sulfur</keyword>
<dbReference type="InterPro" id="IPR023885">
    <property type="entry name" value="4Fe4S-binding_SPASM_dom"/>
</dbReference>